<accession>A0A0A8YXB4</accession>
<reference evidence="1" key="1">
    <citation type="submission" date="2014-09" db="EMBL/GenBank/DDBJ databases">
        <authorList>
            <person name="Magalhaes I.L.F."/>
            <person name="Oliveira U."/>
            <person name="Santos F.R."/>
            <person name="Vidigal T.H.D.A."/>
            <person name="Brescovit A.D."/>
            <person name="Santos A.J."/>
        </authorList>
    </citation>
    <scope>NUCLEOTIDE SEQUENCE</scope>
    <source>
        <tissue evidence="1">Shoot tissue taken approximately 20 cm above the soil surface</tissue>
    </source>
</reference>
<protein>
    <submittedName>
        <fullName evidence="1">Uncharacterized protein</fullName>
    </submittedName>
</protein>
<proteinExistence type="predicted"/>
<evidence type="ECO:0000313" key="1">
    <source>
        <dbReference type="EMBL" id="JAD31794.1"/>
    </source>
</evidence>
<sequence>MAQGAADSAAS</sequence>
<organism evidence="1">
    <name type="scientific">Arundo donax</name>
    <name type="common">Giant reed</name>
    <name type="synonym">Donax arundinaceus</name>
    <dbReference type="NCBI Taxonomy" id="35708"/>
    <lineage>
        <taxon>Eukaryota</taxon>
        <taxon>Viridiplantae</taxon>
        <taxon>Streptophyta</taxon>
        <taxon>Embryophyta</taxon>
        <taxon>Tracheophyta</taxon>
        <taxon>Spermatophyta</taxon>
        <taxon>Magnoliopsida</taxon>
        <taxon>Liliopsida</taxon>
        <taxon>Poales</taxon>
        <taxon>Poaceae</taxon>
        <taxon>PACMAD clade</taxon>
        <taxon>Arundinoideae</taxon>
        <taxon>Arundineae</taxon>
        <taxon>Arundo</taxon>
    </lineage>
</organism>
<reference evidence="1" key="2">
    <citation type="journal article" date="2015" name="Data Brief">
        <title>Shoot transcriptome of the giant reed, Arundo donax.</title>
        <authorList>
            <person name="Barrero R.A."/>
            <person name="Guerrero F.D."/>
            <person name="Moolhuijzen P."/>
            <person name="Goolsby J.A."/>
            <person name="Tidwell J."/>
            <person name="Bellgard S.E."/>
            <person name="Bellgard M.I."/>
        </authorList>
    </citation>
    <scope>NUCLEOTIDE SEQUENCE</scope>
    <source>
        <tissue evidence="1">Shoot tissue taken approximately 20 cm above the soil surface</tissue>
    </source>
</reference>
<dbReference type="EMBL" id="GBRH01266101">
    <property type="protein sequence ID" value="JAD31794.1"/>
    <property type="molecule type" value="Transcribed_RNA"/>
</dbReference>
<name>A0A0A8YXB4_ARUDO</name>